<evidence type="ECO:0000313" key="4">
    <source>
        <dbReference type="EMBL" id="CAH3196907.1"/>
    </source>
</evidence>
<dbReference type="InterPro" id="IPR015424">
    <property type="entry name" value="PyrdxlP-dep_Trfase"/>
</dbReference>
<dbReference type="Pfam" id="PF00266">
    <property type="entry name" value="Aminotran_5"/>
    <property type="match status" value="1"/>
</dbReference>
<evidence type="ECO:0000259" key="3">
    <source>
        <dbReference type="Pfam" id="PF01171"/>
    </source>
</evidence>
<feature type="domain" description="Aminotransferase class V" evidence="2">
    <location>
        <begin position="9"/>
        <end position="154"/>
    </location>
</feature>
<dbReference type="CDD" id="cd24138">
    <property type="entry name" value="TtcA-like"/>
    <property type="match status" value="1"/>
</dbReference>
<dbReference type="Pfam" id="PF01171">
    <property type="entry name" value="ATP_bind_3"/>
    <property type="match status" value="1"/>
</dbReference>
<protein>
    <recommendedName>
        <fullName evidence="6">tRNA(Ile)-lysidine/2-thiocytidine synthase N-terminal domain-containing protein</fullName>
    </recommendedName>
</protein>
<sequence>MNNLFPFSGILIAKKSLFRNPVPSGCGGGSVFFVTENSHRYLKEIEMREEAGTPAIVGAIRAGLVFQLKQEIGSAAIMTREEDLCRRALLAWNNNENLVLLGNTAVARLPIFSFLIRHPISGLFLHHNFVCALLNDLFGIQARGGCACAGPYAQNLLGINEELAREIENLILEDSRLDRVHLRRYHEYSEREILRPGFVRLNLPYFMSDDSVEFVIKAVKMVAEHGWKLLPQYMFNPETGEWKHRKHQVFRDRKWLGSITYSEGHMTYPSSPACAEGAPSSHTECLKNAEEILQKATLNRAINSVCDQTLFLAEEGEKLRWFLLPSEAAQLLNGKQLKDYPVKAPFTPLQWKNGLCVPQGAHSTGAHYMESSVAPIEKCTTLRENTEERDLNGVTNCGCIAKREIGNNIAGISISSVDKCNNDAERLRDLPDSAEIKENQTTLVHVCNRSLEGAGDKPRFNAEDMDTELAGEDLLSRRRNHGKVFDETRILNCPEQGENTITSALVSETSLNGPKNDCGSLIDSETSEISNSFDQKLNLNTSSSRERIVPSSEGSETITISEAVCRRKPRKKKQNEVTSGKPKFHHPPKTIFKPATQALEEYEMIRNGDRVLVCLSGGKDSLSLLHTLHQYQFYSKSKGINFELGAATVDPQSPGYDPKPLVQYLAALGVPYFFEEQGIIQQAAQLTVCESICSFCSRMKRGRLYACARREGYNVLAMGQHLDDLAESFLMSAFHNGLLRTMKANYTVLECDLRVIRPLVYVREKELRSFAEKVKLPVIAENCPACFEAPKERHRTKQLLAAQEILFPGLYHSLLTAMKPLMARDRVGLESSKMKNGNYEDFL</sequence>
<proteinExistence type="predicted"/>
<dbReference type="Gene3D" id="3.90.1150.10">
    <property type="entry name" value="Aspartate Aminotransferase, domain 1"/>
    <property type="match status" value="1"/>
</dbReference>
<dbReference type="Gene3D" id="3.40.50.620">
    <property type="entry name" value="HUPs"/>
    <property type="match status" value="1"/>
</dbReference>
<dbReference type="InterPro" id="IPR014729">
    <property type="entry name" value="Rossmann-like_a/b/a_fold"/>
</dbReference>
<feature type="region of interest" description="Disordered" evidence="1">
    <location>
        <begin position="566"/>
        <end position="590"/>
    </location>
</feature>
<dbReference type="InterPro" id="IPR011063">
    <property type="entry name" value="TilS/TtcA_N"/>
</dbReference>
<name>A0ABN8T0V5_9CNID</name>
<dbReference type="Proteomes" id="UP001159427">
    <property type="component" value="Unassembled WGS sequence"/>
</dbReference>
<evidence type="ECO:0000313" key="5">
    <source>
        <dbReference type="Proteomes" id="UP001159427"/>
    </source>
</evidence>
<dbReference type="PANTHER" id="PTHR43686">
    <property type="entry name" value="SULFURTRANSFERASE-RELATED"/>
    <property type="match status" value="1"/>
</dbReference>
<dbReference type="SUPFAM" id="SSF52402">
    <property type="entry name" value="Adenine nucleotide alpha hydrolases-like"/>
    <property type="match status" value="1"/>
</dbReference>
<evidence type="ECO:0008006" key="6">
    <source>
        <dbReference type="Google" id="ProtNLM"/>
    </source>
</evidence>
<comment type="caution">
    <text evidence="4">The sequence shown here is derived from an EMBL/GenBank/DDBJ whole genome shotgun (WGS) entry which is preliminary data.</text>
</comment>
<evidence type="ECO:0000256" key="1">
    <source>
        <dbReference type="SAM" id="MobiDB-lite"/>
    </source>
</evidence>
<accession>A0ABN8T0V5</accession>
<dbReference type="InterPro" id="IPR000192">
    <property type="entry name" value="Aminotrans_V_dom"/>
</dbReference>
<gene>
    <name evidence="4" type="ORF">PEVE_00033883</name>
</gene>
<dbReference type="PANTHER" id="PTHR43686:SF1">
    <property type="entry name" value="AMINOTRAN_5 DOMAIN-CONTAINING PROTEIN"/>
    <property type="match status" value="1"/>
</dbReference>
<evidence type="ECO:0000259" key="2">
    <source>
        <dbReference type="Pfam" id="PF00266"/>
    </source>
</evidence>
<organism evidence="4 5">
    <name type="scientific">Porites evermanni</name>
    <dbReference type="NCBI Taxonomy" id="104178"/>
    <lineage>
        <taxon>Eukaryota</taxon>
        <taxon>Metazoa</taxon>
        <taxon>Cnidaria</taxon>
        <taxon>Anthozoa</taxon>
        <taxon>Hexacorallia</taxon>
        <taxon>Scleractinia</taxon>
        <taxon>Fungiina</taxon>
        <taxon>Poritidae</taxon>
        <taxon>Porites</taxon>
    </lineage>
</organism>
<dbReference type="EMBL" id="CALNXI010005066">
    <property type="protein sequence ID" value="CAH3196907.1"/>
    <property type="molecule type" value="Genomic_DNA"/>
</dbReference>
<keyword evidence="5" id="KW-1185">Reference proteome</keyword>
<dbReference type="SUPFAM" id="SSF53383">
    <property type="entry name" value="PLP-dependent transferases"/>
    <property type="match status" value="1"/>
</dbReference>
<reference evidence="4 5" key="1">
    <citation type="submission" date="2022-05" db="EMBL/GenBank/DDBJ databases">
        <authorList>
            <consortium name="Genoscope - CEA"/>
            <person name="William W."/>
        </authorList>
    </citation>
    <scope>NUCLEOTIDE SEQUENCE [LARGE SCALE GENOMIC DNA]</scope>
</reference>
<feature type="domain" description="tRNA(Ile)-lysidine/2-thiocytidine synthase N-terminal" evidence="3">
    <location>
        <begin position="611"/>
        <end position="779"/>
    </location>
</feature>
<dbReference type="InterPro" id="IPR015422">
    <property type="entry name" value="PyrdxlP-dep_Trfase_small"/>
</dbReference>